<dbReference type="Pfam" id="PF13344">
    <property type="entry name" value="Hydrolase_6"/>
    <property type="match status" value="1"/>
</dbReference>
<dbReference type="InterPro" id="IPR006357">
    <property type="entry name" value="HAD-SF_hydro_IIA"/>
</dbReference>
<accession>A0A2U2C7N2</accession>
<dbReference type="OrthoDB" id="9810449at2"/>
<dbReference type="EMBL" id="QEYD01000009">
    <property type="protein sequence ID" value="PWE27804.1"/>
    <property type="molecule type" value="Genomic_DNA"/>
</dbReference>
<dbReference type="GO" id="GO:0016791">
    <property type="term" value="F:phosphatase activity"/>
    <property type="evidence" value="ECO:0007669"/>
    <property type="project" value="TreeGrafter"/>
</dbReference>
<dbReference type="Gene3D" id="3.40.50.1000">
    <property type="entry name" value="HAD superfamily/HAD-like"/>
    <property type="match status" value="2"/>
</dbReference>
<dbReference type="AlphaFoldDB" id="A0A2U2C7N2"/>
<dbReference type="PANTHER" id="PTHR19288:SF46">
    <property type="entry name" value="HALOACID DEHALOGENASE-LIKE HYDROLASE DOMAIN-CONTAINING PROTEIN 2"/>
    <property type="match status" value="1"/>
</dbReference>
<protein>
    <submittedName>
        <fullName evidence="1">Haloacid dehalogenase</fullName>
    </submittedName>
</protein>
<organism evidence="1 2">
    <name type="scientific">Pararhodobacter marinus</name>
    <dbReference type="NCBI Taxonomy" id="2184063"/>
    <lineage>
        <taxon>Bacteria</taxon>
        <taxon>Pseudomonadati</taxon>
        <taxon>Pseudomonadota</taxon>
        <taxon>Alphaproteobacteria</taxon>
        <taxon>Rhodobacterales</taxon>
        <taxon>Paracoccaceae</taxon>
        <taxon>Pararhodobacter</taxon>
    </lineage>
</organism>
<dbReference type="PANTHER" id="PTHR19288">
    <property type="entry name" value="4-NITROPHENYLPHOSPHATASE-RELATED"/>
    <property type="match status" value="1"/>
</dbReference>
<name>A0A2U2C7N2_9RHOB</name>
<dbReference type="GeneID" id="94366268"/>
<dbReference type="InterPro" id="IPR023214">
    <property type="entry name" value="HAD_sf"/>
</dbReference>
<proteinExistence type="predicted"/>
<dbReference type="GO" id="GO:0005737">
    <property type="term" value="C:cytoplasm"/>
    <property type="evidence" value="ECO:0007669"/>
    <property type="project" value="TreeGrafter"/>
</dbReference>
<dbReference type="InterPro" id="IPR036412">
    <property type="entry name" value="HAD-like_sf"/>
</dbReference>
<comment type="caution">
    <text evidence="1">The sequence shown here is derived from an EMBL/GenBank/DDBJ whole genome shotgun (WGS) entry which is preliminary data.</text>
</comment>
<dbReference type="SUPFAM" id="SSF56784">
    <property type="entry name" value="HAD-like"/>
    <property type="match status" value="1"/>
</dbReference>
<dbReference type="RefSeq" id="WP_109534219.1">
    <property type="nucleotide sequence ID" value="NZ_CAXPUO010000095.1"/>
</dbReference>
<evidence type="ECO:0000313" key="2">
    <source>
        <dbReference type="Proteomes" id="UP000244940"/>
    </source>
</evidence>
<dbReference type="Pfam" id="PF13242">
    <property type="entry name" value="Hydrolase_like"/>
    <property type="match status" value="1"/>
</dbReference>
<dbReference type="Proteomes" id="UP000244940">
    <property type="component" value="Unassembled WGS sequence"/>
</dbReference>
<sequence length="284" mass="29527">MHTHPIKAVVFDIDGTLALMDKEKGTYTALPGAVQALADCKAMGLPVVAYTNGTFFPPAHYYPALAEAGLVLEPGHVLTPAAVAARALRAMGYTRLMVMGAEGTTVPVEEAGIEVIAPTKDAPKVDAVLLGWCKDFNAEQVEAVVQAVWNGAKPYAGSVAPYFAGAGGKKLLGISGAIAAALTNATGVPVTVFGKPEAAGLDIVSALTGARPEEMVIVGDDPKLEIRMGRRAGAFCVGVTTGVVDADGFKGYPSDERAQVVLASLEGFADQPWFARRTKTEERA</sequence>
<gene>
    <name evidence="1" type="ORF">C4N9_15335</name>
</gene>
<evidence type="ECO:0000313" key="1">
    <source>
        <dbReference type="EMBL" id="PWE27804.1"/>
    </source>
</evidence>
<keyword evidence="2" id="KW-1185">Reference proteome</keyword>
<reference evidence="1 2" key="1">
    <citation type="submission" date="2018-05" db="EMBL/GenBank/DDBJ databases">
        <title>Pararhodobacter marina sp. nov., isolated from deep-sea water of the Indian Ocean.</title>
        <authorList>
            <person name="Lai Q.Sr."/>
            <person name="Liu X."/>
            <person name="Shao Z."/>
        </authorList>
    </citation>
    <scope>NUCLEOTIDE SEQUENCE [LARGE SCALE GENOMIC DNA]</scope>
    <source>
        <strain evidence="1 2">CIC4N-9</strain>
    </source>
</reference>